<dbReference type="EMBL" id="RSCD01000006">
    <property type="protein sequence ID" value="RSH92104.1"/>
    <property type="molecule type" value="Genomic_DNA"/>
</dbReference>
<evidence type="ECO:0000313" key="2">
    <source>
        <dbReference type="EMBL" id="RSH92104.1"/>
    </source>
</evidence>
<dbReference type="SUPFAM" id="SSF51735">
    <property type="entry name" value="NAD(P)-binding Rossmann-fold domains"/>
    <property type="match status" value="1"/>
</dbReference>
<dbReference type="GO" id="GO:0006635">
    <property type="term" value="P:fatty acid beta-oxidation"/>
    <property type="evidence" value="ECO:0007669"/>
    <property type="project" value="TreeGrafter"/>
</dbReference>
<dbReference type="Proteomes" id="UP000279259">
    <property type="component" value="Unassembled WGS sequence"/>
</dbReference>
<accession>A0A427YLW0</accession>
<protein>
    <submittedName>
        <fullName evidence="2">Uncharacterized protein</fullName>
    </submittedName>
</protein>
<comment type="caution">
    <text evidence="2">The sequence shown here is derived from an EMBL/GenBank/DDBJ whole genome shotgun (WGS) entry which is preliminary data.</text>
</comment>
<dbReference type="Pfam" id="PF13561">
    <property type="entry name" value="adh_short_C2"/>
    <property type="match status" value="1"/>
</dbReference>
<evidence type="ECO:0000256" key="1">
    <source>
        <dbReference type="ARBA" id="ARBA00023002"/>
    </source>
</evidence>
<dbReference type="AlphaFoldDB" id="A0A427YLW0"/>
<dbReference type="InterPro" id="IPR036291">
    <property type="entry name" value="NAD(P)-bd_dom_sf"/>
</dbReference>
<sequence length="281" mass="29682">MLVKGKAFIVTGGLGAIGKACVLLLLEKGAIPVVFDRLNESDAKAVLKEAGAEAALYVKTDITDVKATEQACGVALQRIPKGSLAGGIHCAGIAPGRKWSHKLVDSAADFEKVFKVNAYGTFAVDACIADAINSQYPDDGPFGPRVTEERGCIVNIASVVAKPVPGRCLTYGPSKTAVLGITEGMADFLGPFGIRVNSVAPAVVASALMGPDRLPYFQNELETGCIYPRRVSQPAEVAGGCLFLIENSMMNDHHLRVDGGWRGTTLWSETHDPRAKAISLE</sequence>
<dbReference type="PRINTS" id="PR00081">
    <property type="entry name" value="GDHRDH"/>
</dbReference>
<reference evidence="2 3" key="1">
    <citation type="submission" date="2018-11" db="EMBL/GenBank/DDBJ databases">
        <title>Genome sequence of Saitozyma podzolica DSM 27192.</title>
        <authorList>
            <person name="Aliyu H."/>
            <person name="Gorte O."/>
            <person name="Ochsenreither K."/>
        </authorList>
    </citation>
    <scope>NUCLEOTIDE SEQUENCE [LARGE SCALE GENOMIC DNA]</scope>
    <source>
        <strain evidence="2 3">DSM 27192</strain>
    </source>
</reference>
<dbReference type="PANTHER" id="PTHR43658">
    <property type="entry name" value="SHORT-CHAIN DEHYDROGENASE/REDUCTASE"/>
    <property type="match status" value="1"/>
</dbReference>
<dbReference type="Gene3D" id="3.40.50.720">
    <property type="entry name" value="NAD(P)-binding Rossmann-like Domain"/>
    <property type="match status" value="1"/>
</dbReference>
<dbReference type="PANTHER" id="PTHR43658:SF8">
    <property type="entry name" value="17-BETA-HYDROXYSTEROID DEHYDROGENASE 14-RELATED"/>
    <property type="match status" value="1"/>
</dbReference>
<keyword evidence="1" id="KW-0560">Oxidoreductase</keyword>
<proteinExistence type="predicted"/>
<dbReference type="STRING" id="1890683.A0A427YLW0"/>
<name>A0A427YLW0_9TREE</name>
<dbReference type="GO" id="GO:0008670">
    <property type="term" value="F:2,4-dienoyl-CoA reductase (NADPH) activity"/>
    <property type="evidence" value="ECO:0007669"/>
    <property type="project" value="TreeGrafter"/>
</dbReference>
<dbReference type="InterPro" id="IPR002347">
    <property type="entry name" value="SDR_fam"/>
</dbReference>
<organism evidence="2 3">
    <name type="scientific">Saitozyma podzolica</name>
    <dbReference type="NCBI Taxonomy" id="1890683"/>
    <lineage>
        <taxon>Eukaryota</taxon>
        <taxon>Fungi</taxon>
        <taxon>Dikarya</taxon>
        <taxon>Basidiomycota</taxon>
        <taxon>Agaricomycotina</taxon>
        <taxon>Tremellomycetes</taxon>
        <taxon>Tremellales</taxon>
        <taxon>Trimorphomycetaceae</taxon>
        <taxon>Saitozyma</taxon>
    </lineage>
</organism>
<evidence type="ECO:0000313" key="3">
    <source>
        <dbReference type="Proteomes" id="UP000279259"/>
    </source>
</evidence>
<keyword evidence="3" id="KW-1185">Reference proteome</keyword>
<gene>
    <name evidence="2" type="ORF">EHS25_008517</name>
</gene>
<dbReference type="OrthoDB" id="5840532at2759"/>
<dbReference type="GO" id="GO:0005739">
    <property type="term" value="C:mitochondrion"/>
    <property type="evidence" value="ECO:0007669"/>
    <property type="project" value="TreeGrafter"/>
</dbReference>